<comment type="caution">
    <text evidence="1">The sequence shown here is derived from an EMBL/GenBank/DDBJ whole genome shotgun (WGS) entry which is preliminary data.</text>
</comment>
<gene>
    <name evidence="1" type="ORF">I9Y29_001778</name>
</gene>
<proteinExistence type="predicted"/>
<evidence type="ECO:0000313" key="1">
    <source>
        <dbReference type="EMBL" id="HAT3897362.1"/>
    </source>
</evidence>
<reference evidence="1" key="2">
    <citation type="submission" date="2020-09" db="EMBL/GenBank/DDBJ databases">
        <authorList>
            <consortium name="NCBI Pathogen Detection Project"/>
        </authorList>
    </citation>
    <scope>NUCLEOTIDE SEQUENCE</scope>
    <source>
        <strain evidence="1">O50</strain>
    </source>
</reference>
<dbReference type="AlphaFoldDB" id="A0A243TTD7"/>
<reference evidence="1" key="1">
    <citation type="journal article" date="2018" name="Genome Biol.">
        <title>SKESA: strategic k-mer extension for scrupulous assemblies.</title>
        <authorList>
            <person name="Souvorov A."/>
            <person name="Agarwala R."/>
            <person name="Lipman D.J."/>
        </authorList>
    </citation>
    <scope>NUCLEOTIDE SEQUENCE</scope>
    <source>
        <strain evidence="1">O50</strain>
    </source>
</reference>
<dbReference type="EMBL" id="DACSXJ010000008">
    <property type="protein sequence ID" value="HAT3897362.1"/>
    <property type="molecule type" value="Genomic_DNA"/>
</dbReference>
<organism evidence="1">
    <name type="scientific">Citrobacter freundii</name>
    <dbReference type="NCBI Taxonomy" id="546"/>
    <lineage>
        <taxon>Bacteria</taxon>
        <taxon>Pseudomonadati</taxon>
        <taxon>Pseudomonadota</taxon>
        <taxon>Gammaproteobacteria</taxon>
        <taxon>Enterobacterales</taxon>
        <taxon>Enterobacteriaceae</taxon>
        <taxon>Citrobacter</taxon>
        <taxon>Citrobacter freundii complex</taxon>
    </lineage>
</organism>
<sequence length="128" mass="14742">MKINTDDFPRVRMDYSIESDASSNDILIAISKLLQKKQPFVFICSGLPTESNKENDDVNERRKITTWMKDNKAAIGQLIKGHIHIIPETTKRTELESFSVTFERFWGYPMFIVATENEAREKANALLC</sequence>
<dbReference type="RefSeq" id="WP_003019950.1">
    <property type="nucleotide sequence ID" value="NZ_AP026940.1"/>
</dbReference>
<dbReference type="Proteomes" id="UP000855471">
    <property type="component" value="Unassembled WGS sequence"/>
</dbReference>
<name>A0A243TTD7_CITFR</name>
<accession>A0A243TTD7</accession>
<protein>
    <submittedName>
        <fullName evidence="1">Uncharacterized protein</fullName>
    </submittedName>
</protein>